<dbReference type="GO" id="GO:0000162">
    <property type="term" value="P:L-tryptophan biosynthetic process"/>
    <property type="evidence" value="ECO:0007669"/>
    <property type="project" value="UniProtKB-UniPathway"/>
</dbReference>
<dbReference type="NCBIfam" id="NF001377">
    <property type="entry name" value="PRK00278.2-4"/>
    <property type="match status" value="1"/>
</dbReference>
<dbReference type="GO" id="GO:0004640">
    <property type="term" value="F:phosphoribosylanthranilate isomerase activity"/>
    <property type="evidence" value="ECO:0007669"/>
    <property type="project" value="TreeGrafter"/>
</dbReference>
<dbReference type="UniPathway" id="UPA00035">
    <property type="reaction ID" value="UER00043"/>
</dbReference>
<dbReference type="Gene3D" id="3.20.20.70">
    <property type="entry name" value="Aldolase class I"/>
    <property type="match status" value="1"/>
</dbReference>
<dbReference type="GO" id="GO:0004425">
    <property type="term" value="F:indole-3-glycerol-phosphate synthase activity"/>
    <property type="evidence" value="ECO:0007669"/>
    <property type="project" value="UniProtKB-EC"/>
</dbReference>
<comment type="catalytic activity">
    <reaction evidence="1">
        <text>1-(2-carboxyphenylamino)-1-deoxy-D-ribulose 5-phosphate + H(+) = (1S,2R)-1-C-(indol-3-yl)glycerol 3-phosphate + CO2 + H2O</text>
        <dbReference type="Rhea" id="RHEA:23476"/>
        <dbReference type="ChEBI" id="CHEBI:15377"/>
        <dbReference type="ChEBI" id="CHEBI:15378"/>
        <dbReference type="ChEBI" id="CHEBI:16526"/>
        <dbReference type="ChEBI" id="CHEBI:58613"/>
        <dbReference type="ChEBI" id="CHEBI:58866"/>
        <dbReference type="EC" id="4.1.1.48"/>
    </reaction>
</comment>
<evidence type="ECO:0000256" key="3">
    <source>
        <dbReference type="ARBA" id="ARBA00012362"/>
    </source>
</evidence>
<dbReference type="Pfam" id="PF00218">
    <property type="entry name" value="IGPS"/>
    <property type="match status" value="1"/>
</dbReference>
<dbReference type="PANTHER" id="PTHR22854:SF2">
    <property type="entry name" value="INDOLE-3-GLYCEROL-PHOSPHATE SYNTHASE"/>
    <property type="match status" value="1"/>
</dbReference>
<dbReference type="SUPFAM" id="SSF51366">
    <property type="entry name" value="Ribulose-phoshate binding barrel"/>
    <property type="match status" value="1"/>
</dbReference>
<evidence type="ECO:0000313" key="10">
    <source>
        <dbReference type="EMBL" id="OGX85683.1"/>
    </source>
</evidence>
<dbReference type="OrthoDB" id="9804217at2"/>
<evidence type="ECO:0000256" key="2">
    <source>
        <dbReference type="ARBA" id="ARBA00004696"/>
    </source>
</evidence>
<dbReference type="InterPro" id="IPR011060">
    <property type="entry name" value="RibuloseP-bd_barrel"/>
</dbReference>
<proteinExistence type="predicted"/>
<dbReference type="Proteomes" id="UP000177506">
    <property type="component" value="Unassembled WGS sequence"/>
</dbReference>
<dbReference type="InterPro" id="IPR013798">
    <property type="entry name" value="Indole-3-glycerol_P_synth_dom"/>
</dbReference>
<keyword evidence="8" id="KW-0456">Lyase</keyword>
<keyword evidence="7" id="KW-0057">Aromatic amino acid biosynthesis</keyword>
<evidence type="ECO:0000256" key="1">
    <source>
        <dbReference type="ARBA" id="ARBA00001633"/>
    </source>
</evidence>
<evidence type="ECO:0000256" key="7">
    <source>
        <dbReference type="ARBA" id="ARBA00023141"/>
    </source>
</evidence>
<organism evidence="10 11">
    <name type="scientific">Hymenobacter coccineus</name>
    <dbReference type="NCBI Taxonomy" id="1908235"/>
    <lineage>
        <taxon>Bacteria</taxon>
        <taxon>Pseudomonadati</taxon>
        <taxon>Bacteroidota</taxon>
        <taxon>Cytophagia</taxon>
        <taxon>Cytophagales</taxon>
        <taxon>Hymenobacteraceae</taxon>
        <taxon>Hymenobacter</taxon>
    </lineage>
</organism>
<keyword evidence="4" id="KW-0028">Amino-acid biosynthesis</keyword>
<comment type="caution">
    <text evidence="10">The sequence shown here is derived from an EMBL/GenBank/DDBJ whole genome shotgun (WGS) entry which is preliminary data.</text>
</comment>
<dbReference type="InterPro" id="IPR001468">
    <property type="entry name" value="Indole-3-GlycerolPSynthase_CS"/>
</dbReference>
<dbReference type="InterPro" id="IPR013785">
    <property type="entry name" value="Aldolase_TIM"/>
</dbReference>
<dbReference type="CDD" id="cd00331">
    <property type="entry name" value="IGPS"/>
    <property type="match status" value="1"/>
</dbReference>
<keyword evidence="11" id="KW-1185">Reference proteome</keyword>
<accession>A0A1G1T492</accession>
<dbReference type="PANTHER" id="PTHR22854">
    <property type="entry name" value="TRYPTOPHAN BIOSYNTHESIS PROTEIN"/>
    <property type="match status" value="1"/>
</dbReference>
<dbReference type="FunFam" id="3.20.20.70:FF:000024">
    <property type="entry name" value="Indole-3-glycerol phosphate synthase"/>
    <property type="match status" value="1"/>
</dbReference>
<evidence type="ECO:0000313" key="11">
    <source>
        <dbReference type="Proteomes" id="UP000177506"/>
    </source>
</evidence>
<dbReference type="AlphaFoldDB" id="A0A1G1T492"/>
<keyword evidence="5" id="KW-0210">Decarboxylase</keyword>
<keyword evidence="6" id="KW-0822">Tryptophan biosynthesis</keyword>
<sequence>MSASTPTILERIVAHKRGEVAERRELRPLKFLETSLYNQAQPISLRHYLQRPGSSGLIAEFKRKSPSQGWINRYAPVERTTLGYMQAGAAGLSVLTDGEFFGGSNEDLTTARRFNFCPILRKDFVVDEYQIHEARSVGADVVLLIAAVLTPAEILTLGRLAKSLGLEVLLEVHDGDELARALHPDAVDLVGVNNRNLHDFTLNLDTSLGLAESIPAEFVKVSESGISQAKSILQLRAAGYQGFLLGETFMRHSRPERACAALVQELTALAGAPVPAPALA</sequence>
<evidence type="ECO:0000256" key="8">
    <source>
        <dbReference type="ARBA" id="ARBA00023239"/>
    </source>
</evidence>
<dbReference type="InterPro" id="IPR045186">
    <property type="entry name" value="Indole-3-glycerol_P_synth"/>
</dbReference>
<feature type="domain" description="Indole-3-glycerol phosphate synthase" evidence="9">
    <location>
        <begin position="9"/>
        <end position="259"/>
    </location>
</feature>
<dbReference type="EMBL" id="MDZA01000385">
    <property type="protein sequence ID" value="OGX85683.1"/>
    <property type="molecule type" value="Genomic_DNA"/>
</dbReference>
<comment type="pathway">
    <text evidence="2">Amino-acid biosynthesis; L-tryptophan biosynthesis; L-tryptophan from chorismate: step 4/5.</text>
</comment>
<evidence type="ECO:0000256" key="5">
    <source>
        <dbReference type="ARBA" id="ARBA00022793"/>
    </source>
</evidence>
<evidence type="ECO:0000259" key="9">
    <source>
        <dbReference type="Pfam" id="PF00218"/>
    </source>
</evidence>
<evidence type="ECO:0000256" key="4">
    <source>
        <dbReference type="ARBA" id="ARBA00022605"/>
    </source>
</evidence>
<dbReference type="PROSITE" id="PS00614">
    <property type="entry name" value="IGPS"/>
    <property type="match status" value="1"/>
</dbReference>
<reference evidence="10 11" key="1">
    <citation type="submission" date="2016-08" db="EMBL/GenBank/DDBJ databases">
        <title>Hymenobacter coccineus sp. nov., Hymenobacter lapidarius sp. nov. and Hymenobacter glacialis sp. nov., isolated from Antarctic soil.</title>
        <authorList>
            <person name="Sedlacek I."/>
            <person name="Kralova S."/>
            <person name="Kyrova K."/>
            <person name="Maslanova I."/>
            <person name="Stankova E."/>
            <person name="Vrbovska V."/>
            <person name="Nemec M."/>
            <person name="Bartak M."/>
            <person name="Svec P."/>
            <person name="Busse H.-J."/>
            <person name="Pantucek R."/>
        </authorList>
    </citation>
    <scope>NUCLEOTIDE SEQUENCE [LARGE SCALE GENOMIC DNA]</scope>
    <source>
        <strain evidence="10 11">CCM 8649</strain>
    </source>
</reference>
<name>A0A1G1T492_9BACT</name>
<dbReference type="EC" id="4.1.1.48" evidence="3"/>
<evidence type="ECO:0000256" key="6">
    <source>
        <dbReference type="ARBA" id="ARBA00022822"/>
    </source>
</evidence>
<dbReference type="RefSeq" id="WP_070745771.1">
    <property type="nucleotide sequence ID" value="NZ_MDZA01000385.1"/>
</dbReference>
<protein>
    <recommendedName>
        <fullName evidence="3">indole-3-glycerol-phosphate synthase</fullName>
        <ecNumber evidence="3">4.1.1.48</ecNumber>
    </recommendedName>
</protein>
<gene>
    <name evidence="10" type="ORF">BEN49_10985</name>
</gene>